<proteinExistence type="predicted"/>
<evidence type="ECO:0000313" key="2">
    <source>
        <dbReference type="EMBL" id="WWC58948.1"/>
    </source>
</evidence>
<protein>
    <submittedName>
        <fullName evidence="1">Uncharacterized protein</fullName>
    </submittedName>
</protein>
<evidence type="ECO:0000313" key="1">
    <source>
        <dbReference type="EMBL" id="OBR88154.1"/>
    </source>
</evidence>
<reference evidence="2" key="3">
    <citation type="submission" date="2024-02" db="EMBL/GenBank/DDBJ databases">
        <title>Comparative genomics of Cryptococcus and Kwoniella reveals pathogenesis evolution and contrasting modes of karyotype evolution via chromosome fusion or intercentromeric recombination.</title>
        <authorList>
            <person name="Coelho M.A."/>
            <person name="David-Palma M."/>
            <person name="Shea T."/>
            <person name="Bowers K."/>
            <person name="McGinley-Smith S."/>
            <person name="Mohammad A.W."/>
            <person name="Gnirke A."/>
            <person name="Yurkov A.M."/>
            <person name="Nowrousian M."/>
            <person name="Sun S."/>
            <person name="Cuomo C.A."/>
            <person name="Heitman J."/>
        </authorList>
    </citation>
    <scope>NUCLEOTIDE SEQUENCE</scope>
    <source>
        <strain evidence="2">CBS 10117</strain>
    </source>
</reference>
<reference evidence="2" key="2">
    <citation type="submission" date="2013-07" db="EMBL/GenBank/DDBJ databases">
        <authorList>
            <consortium name="The Broad Institute Genome Sequencing Platform"/>
            <person name="Cuomo C."/>
            <person name="Litvintseva A."/>
            <person name="Chen Y."/>
            <person name="Heitman J."/>
            <person name="Sun S."/>
            <person name="Springer D."/>
            <person name="Dromer F."/>
            <person name="Young S.K."/>
            <person name="Zeng Q."/>
            <person name="Gargeya S."/>
            <person name="Fitzgerald M."/>
            <person name="Abouelleil A."/>
            <person name="Alvarado L."/>
            <person name="Berlin A.M."/>
            <person name="Chapman S.B."/>
            <person name="Dewar J."/>
            <person name="Goldberg J."/>
            <person name="Griggs A."/>
            <person name="Gujja S."/>
            <person name="Hansen M."/>
            <person name="Howarth C."/>
            <person name="Imamovic A."/>
            <person name="Larimer J."/>
            <person name="McCowan C."/>
            <person name="Murphy C."/>
            <person name="Pearson M."/>
            <person name="Priest M."/>
            <person name="Roberts A."/>
            <person name="Saif S."/>
            <person name="Shea T."/>
            <person name="Sykes S."/>
            <person name="Wortman J."/>
            <person name="Nusbaum C."/>
            <person name="Birren B."/>
        </authorList>
    </citation>
    <scope>NUCLEOTIDE SEQUENCE</scope>
    <source>
        <strain evidence="2">CBS 10117</strain>
    </source>
</reference>
<evidence type="ECO:0000313" key="3">
    <source>
        <dbReference type="Proteomes" id="UP000078595"/>
    </source>
</evidence>
<accession>A0A1A6ADN7</accession>
<dbReference type="EMBL" id="KI894028">
    <property type="protein sequence ID" value="OBR88154.1"/>
    <property type="molecule type" value="Genomic_DNA"/>
</dbReference>
<keyword evidence="3" id="KW-1185">Reference proteome</keyword>
<name>A0A1A6ADN7_9TREE</name>
<dbReference type="GeneID" id="28966073"/>
<gene>
    <name evidence="1" type="ORF">I303_02374</name>
    <name evidence="2" type="ORF">I303_101493</name>
</gene>
<dbReference type="EMBL" id="CP144531">
    <property type="protein sequence ID" value="WWC58948.1"/>
    <property type="molecule type" value="Genomic_DNA"/>
</dbReference>
<dbReference type="AlphaFoldDB" id="A0A1A6ADN7"/>
<sequence>MRVEFDAGTQAHSDSSVGKEIDGALTVPRNLELYDPQSASGDVRDGIKVLACQARSSYPKLIGSEWYVAPARCLSISRKRYADAPTDERRRNLNSIESNLGSAISTALRGSIPTVVLGQAYHVQAEAENRGEEGLAAWKKYLQEVRGTIDTVRGVLDGPSADSTLAEFVEHRRLIDQKFFMMSAACLSSVFHNRPPGIRNTVMLSLESFATQQVDGETVGDQGLKRRHMLYPSNRTMCAMIQMPSSDPDRNSAAKSLIDEYYDKIGTKLSREFSRLEPVSPYADAADGGLDEYRLCRELDTKCQQTLRIITDRYTSELEFDLAAKDLDTDDTRHHFSIETVDGFPLKDVYREDVASWGISNFHPDFAPAQSEIYQTRPNTKRCAS</sequence>
<reference evidence="1" key="1">
    <citation type="submission" date="2013-07" db="EMBL/GenBank/DDBJ databases">
        <title>The Genome Sequence of Cryptococcus dejecticola CBS10117.</title>
        <authorList>
            <consortium name="The Broad Institute Genome Sequencing Platform"/>
            <person name="Cuomo C."/>
            <person name="Litvintseva A."/>
            <person name="Chen Y."/>
            <person name="Heitman J."/>
            <person name="Sun S."/>
            <person name="Springer D."/>
            <person name="Dromer F."/>
            <person name="Young S.K."/>
            <person name="Zeng Q."/>
            <person name="Gargeya S."/>
            <person name="Fitzgerald M."/>
            <person name="Abouelleil A."/>
            <person name="Alvarado L."/>
            <person name="Berlin A.M."/>
            <person name="Chapman S.B."/>
            <person name="Dewar J."/>
            <person name="Goldberg J."/>
            <person name="Griggs A."/>
            <person name="Gujja S."/>
            <person name="Hansen M."/>
            <person name="Howarth C."/>
            <person name="Imamovic A."/>
            <person name="Larimer J."/>
            <person name="McCowan C."/>
            <person name="Murphy C."/>
            <person name="Pearson M."/>
            <person name="Priest M."/>
            <person name="Roberts A."/>
            <person name="Saif S."/>
            <person name="Shea T."/>
            <person name="Sykes S."/>
            <person name="Wortman J."/>
            <person name="Nusbaum C."/>
            <person name="Birren B."/>
        </authorList>
    </citation>
    <scope>NUCLEOTIDE SEQUENCE [LARGE SCALE GENOMIC DNA]</scope>
    <source>
        <strain evidence="1">CBS 10117</strain>
    </source>
</reference>
<dbReference type="VEuPathDB" id="FungiDB:I303_02374"/>
<organism evidence="1">
    <name type="scientific">Kwoniella dejecticola CBS 10117</name>
    <dbReference type="NCBI Taxonomy" id="1296121"/>
    <lineage>
        <taxon>Eukaryota</taxon>
        <taxon>Fungi</taxon>
        <taxon>Dikarya</taxon>
        <taxon>Basidiomycota</taxon>
        <taxon>Agaricomycotina</taxon>
        <taxon>Tremellomycetes</taxon>
        <taxon>Tremellales</taxon>
        <taxon>Cryptococcaceae</taxon>
        <taxon>Kwoniella</taxon>
    </lineage>
</organism>
<dbReference type="KEGG" id="kdj:28966073"/>
<dbReference type="RefSeq" id="XP_018265996.1">
    <property type="nucleotide sequence ID" value="XM_018405715.1"/>
</dbReference>
<dbReference type="Proteomes" id="UP000078595">
    <property type="component" value="Chromosome 2"/>
</dbReference>